<evidence type="ECO:0000256" key="1">
    <source>
        <dbReference type="ARBA" id="ARBA00012493"/>
    </source>
</evidence>
<comment type="caution">
    <text evidence="3">The sequence shown here is derived from an EMBL/GenBank/DDBJ whole genome shotgun (WGS) entry which is preliminary data.</text>
</comment>
<protein>
    <recommendedName>
        <fullName evidence="1">RNA-directed DNA polymerase</fullName>
        <ecNumber evidence="1">2.7.7.49</ecNumber>
    </recommendedName>
</protein>
<feature type="domain" description="Integrase catalytic" evidence="2">
    <location>
        <begin position="140"/>
        <end position="231"/>
    </location>
</feature>
<dbReference type="GO" id="GO:0015074">
    <property type="term" value="P:DNA integration"/>
    <property type="evidence" value="ECO:0007669"/>
    <property type="project" value="InterPro"/>
</dbReference>
<dbReference type="InterPro" id="IPR050951">
    <property type="entry name" value="Retrovirus_Pol_polyprotein"/>
</dbReference>
<reference evidence="3" key="1">
    <citation type="submission" date="2019-08" db="EMBL/GenBank/DDBJ databases">
        <title>The genome of the North American firefly Photinus pyralis.</title>
        <authorList>
            <consortium name="Photinus pyralis genome working group"/>
            <person name="Fallon T.R."/>
            <person name="Sander Lower S.E."/>
            <person name="Weng J.-K."/>
        </authorList>
    </citation>
    <scope>NUCLEOTIDE SEQUENCE</scope>
    <source>
        <strain evidence="3">TRF0915ILg1</strain>
        <tissue evidence="3">Whole body</tissue>
    </source>
</reference>
<dbReference type="InterPro" id="IPR001584">
    <property type="entry name" value="Integrase_cat-core"/>
</dbReference>
<dbReference type="Gene3D" id="1.10.340.70">
    <property type="match status" value="1"/>
</dbReference>
<gene>
    <name evidence="3" type="ORF">ILUMI_23921</name>
</gene>
<dbReference type="Proteomes" id="UP000801492">
    <property type="component" value="Unassembled WGS sequence"/>
</dbReference>
<proteinExistence type="predicted"/>
<evidence type="ECO:0000259" key="2">
    <source>
        <dbReference type="PROSITE" id="PS50994"/>
    </source>
</evidence>
<evidence type="ECO:0000313" key="4">
    <source>
        <dbReference type="Proteomes" id="UP000801492"/>
    </source>
</evidence>
<dbReference type="GO" id="GO:0003964">
    <property type="term" value="F:RNA-directed DNA polymerase activity"/>
    <property type="evidence" value="ECO:0007669"/>
    <property type="project" value="UniProtKB-EC"/>
</dbReference>
<dbReference type="Pfam" id="PF17921">
    <property type="entry name" value="Integrase_H2C2"/>
    <property type="match status" value="1"/>
</dbReference>
<organism evidence="3 4">
    <name type="scientific">Ignelater luminosus</name>
    <name type="common">Cucubano</name>
    <name type="synonym">Pyrophorus luminosus</name>
    <dbReference type="NCBI Taxonomy" id="2038154"/>
    <lineage>
        <taxon>Eukaryota</taxon>
        <taxon>Metazoa</taxon>
        <taxon>Ecdysozoa</taxon>
        <taxon>Arthropoda</taxon>
        <taxon>Hexapoda</taxon>
        <taxon>Insecta</taxon>
        <taxon>Pterygota</taxon>
        <taxon>Neoptera</taxon>
        <taxon>Endopterygota</taxon>
        <taxon>Coleoptera</taxon>
        <taxon>Polyphaga</taxon>
        <taxon>Elateriformia</taxon>
        <taxon>Elateroidea</taxon>
        <taxon>Elateridae</taxon>
        <taxon>Agrypninae</taxon>
        <taxon>Pyrophorini</taxon>
        <taxon>Ignelater</taxon>
    </lineage>
</organism>
<dbReference type="InterPro" id="IPR012337">
    <property type="entry name" value="RNaseH-like_sf"/>
</dbReference>
<evidence type="ECO:0000313" key="3">
    <source>
        <dbReference type="EMBL" id="KAF2882253.1"/>
    </source>
</evidence>
<sequence>MTETYNSVVAKFTEAQPFYTAPDLKKTIGNLQKGINIAEKDRFHINQSEFSLHQGILMRGHNAVISKQLRTRILHKLREGHFDVLKMKGLARGFYWWPRIDREIENLVKTSKNYNIERNNPAKVEKHVWEPCAQPFERAHADFGGPFMGKHFFNLRFLNQNGTILKLIAPYHPATNGQAERFVETLKKSLLKVQCNNSDLDQNVQKLLLQYRTMLHTATNESPSVLMFVRKIRTLLDFIFTKQKHTYNFNQALQCHELQEGESVQVRNYLGKIKWVFEKVLERLGKLHYRVILDDDRVWKRHVDQILKCSISSKDDNGKLDYYSDLVANVPEPRTDLHEAPPSNEDDVQIVPPIVNDVIVNEQIRPQRNNRLPVCFKDYEMQSTSK</sequence>
<keyword evidence="4" id="KW-1185">Reference proteome</keyword>
<dbReference type="PANTHER" id="PTHR37984:SF5">
    <property type="entry name" value="PROTEIN NYNRIN-LIKE"/>
    <property type="match status" value="1"/>
</dbReference>
<name>A0A8K0G1E8_IGNLU</name>
<accession>A0A8K0G1E8</accession>
<dbReference type="EC" id="2.7.7.49" evidence="1"/>
<dbReference type="GO" id="GO:0003676">
    <property type="term" value="F:nucleic acid binding"/>
    <property type="evidence" value="ECO:0007669"/>
    <property type="project" value="InterPro"/>
</dbReference>
<dbReference type="InterPro" id="IPR041588">
    <property type="entry name" value="Integrase_H2C2"/>
</dbReference>
<dbReference type="OrthoDB" id="6780134at2759"/>
<dbReference type="InterPro" id="IPR036397">
    <property type="entry name" value="RNaseH_sf"/>
</dbReference>
<dbReference type="PANTHER" id="PTHR37984">
    <property type="entry name" value="PROTEIN CBG26694"/>
    <property type="match status" value="1"/>
</dbReference>
<dbReference type="Gene3D" id="3.30.420.10">
    <property type="entry name" value="Ribonuclease H-like superfamily/Ribonuclease H"/>
    <property type="match status" value="1"/>
</dbReference>
<dbReference type="SUPFAM" id="SSF53098">
    <property type="entry name" value="Ribonuclease H-like"/>
    <property type="match status" value="1"/>
</dbReference>
<dbReference type="AlphaFoldDB" id="A0A8K0G1E8"/>
<dbReference type="EMBL" id="VTPC01090634">
    <property type="protein sequence ID" value="KAF2882253.1"/>
    <property type="molecule type" value="Genomic_DNA"/>
</dbReference>
<dbReference type="PROSITE" id="PS50994">
    <property type="entry name" value="INTEGRASE"/>
    <property type="match status" value="1"/>
</dbReference>